<evidence type="ECO:0000256" key="4">
    <source>
        <dbReference type="ARBA" id="ARBA00022723"/>
    </source>
</evidence>
<dbReference type="AlphaFoldDB" id="D7F7P7"/>
<dbReference type="PANTHER" id="PTHR11474">
    <property type="entry name" value="TYROSINASE FAMILY MEMBER"/>
    <property type="match status" value="1"/>
</dbReference>
<proteinExistence type="predicted"/>
<dbReference type="SUPFAM" id="SSF81277">
    <property type="entry name" value="C-terminal domain of mollusc hemocyanin"/>
    <property type="match status" value="1"/>
</dbReference>
<evidence type="ECO:0000256" key="1">
    <source>
        <dbReference type="ARBA" id="ARBA00002958"/>
    </source>
</evidence>
<sequence length="284" mass="32425">MPWSFDRTFKYDITPALKKLGVSLSEDLFHLKITIVAVNGSTLANDVIPAPTLTFVPAAPGRQAEADHVAAPGIRKNVNELSTSEIENLRDAMRQVQGDYSQRGYQALASYHGLPAKCKTPDGSDTMACCLHGMANFPHWHRLYTKQMEDALALKGAKIVFKNQWTSRDPVPNLFRDPEYGEKSFFYRQVLFALEQTDFCDFEIQFEVSHNAIHSWVGGSSPYSMSTLHYTSYDPLFFLRHSNTDRLWAIWQARLGIPYWDWTMPFTSLPYLVTETENNPFNRV</sequence>
<evidence type="ECO:0000313" key="9">
    <source>
        <dbReference type="EMBL" id="CAQ64610.1"/>
    </source>
</evidence>
<feature type="domain" description="Tyrosinase copper-binding" evidence="8">
    <location>
        <begin position="234"/>
        <end position="245"/>
    </location>
</feature>
<gene>
    <name evidence="9" type="primary">hc-fg</name>
</gene>
<dbReference type="Pfam" id="PF00264">
    <property type="entry name" value="Tyrosinase"/>
    <property type="match status" value="2"/>
</dbReference>
<dbReference type="PROSITE" id="PS00497">
    <property type="entry name" value="TYROSINASE_1"/>
    <property type="match status" value="1"/>
</dbReference>
<dbReference type="InterPro" id="IPR008922">
    <property type="entry name" value="Di-copper_centre_dom_sf"/>
</dbReference>
<evidence type="ECO:0000256" key="3">
    <source>
        <dbReference type="ARBA" id="ARBA00022621"/>
    </source>
</evidence>
<reference evidence="9" key="1">
    <citation type="submission" date="2008-06" db="EMBL/GenBank/DDBJ databases">
        <title>Hemocyanin: clues for chiton phylogeny.</title>
        <authorList>
            <person name="Moeller V.M."/>
            <person name="Streit K."/>
            <person name="Eernisse D.J."/>
            <person name="Lieb B."/>
        </authorList>
    </citation>
    <scope>NUCLEOTIDE SEQUENCE</scope>
</reference>
<dbReference type="Gene3D" id="2.60.310.10">
    <property type="entry name" value="Haemocyanin C-terminal domain"/>
    <property type="match status" value="1"/>
</dbReference>
<keyword evidence="6" id="KW-1015">Disulfide bond</keyword>
<evidence type="ECO:0000259" key="7">
    <source>
        <dbReference type="PROSITE" id="PS00497"/>
    </source>
</evidence>
<dbReference type="PROSITE" id="PS00498">
    <property type="entry name" value="TYROSINASE_2"/>
    <property type="match status" value="1"/>
</dbReference>
<dbReference type="InterPro" id="IPR036848">
    <property type="entry name" value="Haemocyanin_C_sf"/>
</dbReference>
<dbReference type="InterPro" id="IPR050316">
    <property type="entry name" value="Tyrosinase/Hemocyanin"/>
</dbReference>
<dbReference type="Pfam" id="PF14830">
    <property type="entry name" value="Haemocyan_bet_s"/>
    <property type="match status" value="1"/>
</dbReference>
<feature type="non-terminal residue" evidence="9">
    <location>
        <position position="284"/>
    </location>
</feature>
<dbReference type="Gene3D" id="1.10.1280.10">
    <property type="entry name" value="Di-copper center containing domain from catechol oxidase"/>
    <property type="match status" value="2"/>
</dbReference>
<feature type="non-terminal residue" evidence="9">
    <location>
        <position position="1"/>
    </location>
</feature>
<dbReference type="EMBL" id="FM173218">
    <property type="protein sequence ID" value="CAQ64610.1"/>
    <property type="molecule type" value="Genomic_DNA"/>
</dbReference>
<dbReference type="InterPro" id="IPR002227">
    <property type="entry name" value="Tyrosinase_Cu-bd"/>
</dbReference>
<name>D7F7P7_9MOLL</name>
<keyword evidence="3" id="KW-0561">Oxygen transport</keyword>
<protein>
    <submittedName>
        <fullName evidence="9">Hemocyanin fg</fullName>
    </submittedName>
</protein>
<dbReference type="GO" id="GO:0046872">
    <property type="term" value="F:metal ion binding"/>
    <property type="evidence" value="ECO:0007669"/>
    <property type="project" value="UniProtKB-KW"/>
</dbReference>
<evidence type="ECO:0000259" key="8">
    <source>
        <dbReference type="PROSITE" id="PS00498"/>
    </source>
</evidence>
<evidence type="ECO:0000256" key="2">
    <source>
        <dbReference type="ARBA" id="ARBA00022448"/>
    </source>
</evidence>
<keyword evidence="4" id="KW-0479">Metal-binding</keyword>
<organism evidence="9">
    <name type="scientific">Onithochiton hirasei</name>
    <dbReference type="NCBI Taxonomy" id="541224"/>
    <lineage>
        <taxon>Eukaryota</taxon>
        <taxon>Metazoa</taxon>
        <taxon>Spiralia</taxon>
        <taxon>Lophotrochozoa</taxon>
        <taxon>Mollusca</taxon>
        <taxon>Polyplacophora</taxon>
        <taxon>Neoloricata</taxon>
        <taxon>Chitonida</taxon>
        <taxon>Chitonina</taxon>
        <taxon>Chitonidae</taxon>
        <taxon>Toniciinae</taxon>
        <taxon>Onithochiton</taxon>
    </lineage>
</organism>
<evidence type="ECO:0000256" key="5">
    <source>
        <dbReference type="ARBA" id="ARBA00023008"/>
    </source>
</evidence>
<keyword evidence="5" id="KW-0186">Copper</keyword>
<dbReference type="GO" id="GO:0005344">
    <property type="term" value="F:oxygen carrier activity"/>
    <property type="evidence" value="ECO:0007669"/>
    <property type="project" value="UniProtKB-KW"/>
</dbReference>
<dbReference type="InterPro" id="IPR028999">
    <property type="entry name" value="Beta-sandwich_Haemocyanin"/>
</dbReference>
<accession>D7F7P7</accession>
<evidence type="ECO:0000256" key="6">
    <source>
        <dbReference type="ARBA" id="ARBA00023157"/>
    </source>
</evidence>
<dbReference type="GO" id="GO:0016491">
    <property type="term" value="F:oxidoreductase activity"/>
    <property type="evidence" value="ECO:0007669"/>
    <property type="project" value="InterPro"/>
</dbReference>
<dbReference type="SUPFAM" id="SSF48056">
    <property type="entry name" value="Di-copper centre-containing domain"/>
    <property type="match status" value="2"/>
</dbReference>
<comment type="function">
    <text evidence="1">Hemocyanins are copper-containing oxygen carriers occurring freely dissolved in the hemolymph of many mollusks and arthropods.</text>
</comment>
<feature type="domain" description="Tyrosinase copper-binding" evidence="7">
    <location>
        <begin position="132"/>
        <end position="149"/>
    </location>
</feature>
<keyword evidence="2" id="KW-0813">Transport</keyword>